<accession>A0A076FH34</accession>
<reference evidence="2" key="1">
    <citation type="journal article" date="2014" name="Genome Announc.">
        <title>Complete Genome Sequence of Campylobacter iguaniorum Strain 1485ET, Isolated from a Bearded Dragon (Pogona vitticeps).</title>
        <authorList>
            <person name="Gilbert M.J."/>
            <person name="Miller W.G."/>
            <person name="Yee E."/>
            <person name="Kik M."/>
            <person name="Wagenaar J.A."/>
            <person name="Duim B."/>
        </authorList>
    </citation>
    <scope>NUCLEOTIDE SEQUENCE [LARGE SCALE GENOMIC DNA]</scope>
    <source>
        <strain evidence="2">1485E</strain>
    </source>
</reference>
<evidence type="ECO:0000313" key="2">
    <source>
        <dbReference type="Proteomes" id="UP000028486"/>
    </source>
</evidence>
<dbReference type="STRING" id="1244531.CIG2463D_1434"/>
<dbReference type="RefSeq" id="WP_038454784.1">
    <property type="nucleotide sequence ID" value="NZ_CP009043.1"/>
</dbReference>
<dbReference type="HOGENOM" id="CLU_2866150_0_0_7"/>
<dbReference type="OrthoDB" id="5340001at2"/>
<protein>
    <submittedName>
        <fullName evidence="1">Uncharacterized protein</fullName>
    </submittedName>
</protein>
<evidence type="ECO:0000313" key="1">
    <source>
        <dbReference type="EMBL" id="AII15134.1"/>
    </source>
</evidence>
<gene>
    <name evidence="1" type="ORF">CIG1485E_1301</name>
</gene>
<name>A0A076FH34_9BACT</name>
<dbReference type="AlphaFoldDB" id="A0A076FH34"/>
<dbReference type="EMBL" id="CP009043">
    <property type="protein sequence ID" value="AII15134.1"/>
    <property type="molecule type" value="Genomic_DNA"/>
</dbReference>
<dbReference type="eggNOG" id="ENOG50319SA">
    <property type="taxonomic scope" value="Bacteria"/>
</dbReference>
<organism evidence="1 2">
    <name type="scientific">Campylobacter iguaniorum</name>
    <dbReference type="NCBI Taxonomy" id="1244531"/>
    <lineage>
        <taxon>Bacteria</taxon>
        <taxon>Pseudomonadati</taxon>
        <taxon>Campylobacterota</taxon>
        <taxon>Epsilonproteobacteria</taxon>
        <taxon>Campylobacterales</taxon>
        <taxon>Campylobacteraceae</taxon>
        <taxon>Campylobacter</taxon>
    </lineage>
</organism>
<keyword evidence="2" id="KW-1185">Reference proteome</keyword>
<sequence>MKKDGQIYCNICLANDKEEPNIVFIQAIHKGQNIDICTSCMPTVIHGSGSSIKSNEEVQNEIK</sequence>
<dbReference type="KEGG" id="caj:CIG1485E_1301"/>
<proteinExistence type="predicted"/>
<dbReference type="PATRIC" id="fig|1244531.5.peg.1446"/>
<dbReference type="Proteomes" id="UP000028486">
    <property type="component" value="Chromosome"/>
</dbReference>